<dbReference type="RefSeq" id="WP_205891765.1">
    <property type="nucleotide sequence ID" value="NZ_JADEVO010000002.1"/>
</dbReference>
<comment type="caution">
    <text evidence="3">The sequence shown here is derived from an EMBL/GenBank/DDBJ whole genome shotgun (WGS) entry which is preliminary data.</text>
</comment>
<reference evidence="3 4" key="1">
    <citation type="journal article" date="2021" name="Int. J. Syst. Evol. Microbiol.">
        <title>Pseudomonas piscium sp. nov., Pseudomonas pisciculturae sp. nov., Pseudomonas mucoides sp. nov. and Pseudomonas neuropathica sp. nov. isolated from rainbow trout.</title>
        <authorList>
            <person name="Duman M."/>
            <person name="Mulet M."/>
            <person name="Altun S."/>
            <person name="Saticioglu I.B."/>
            <person name="Gomila M."/>
            <person name="Lalucat J."/>
            <person name="Garcia-Valdes E."/>
        </authorList>
    </citation>
    <scope>NUCLEOTIDE SEQUENCE [LARGE SCALE GENOMIC DNA]</scope>
    <source>
        <strain evidence="3 4">LMG 28632</strain>
    </source>
</reference>
<keyword evidence="2" id="KW-0732">Signal</keyword>
<dbReference type="PROSITE" id="PS51257">
    <property type="entry name" value="PROKAR_LIPOPROTEIN"/>
    <property type="match status" value="1"/>
</dbReference>
<evidence type="ECO:0000313" key="4">
    <source>
        <dbReference type="Proteomes" id="UP000772591"/>
    </source>
</evidence>
<accession>A0ABS3AB69</accession>
<proteinExistence type="predicted"/>
<dbReference type="EMBL" id="JADEVO010000002">
    <property type="protein sequence ID" value="MBN3964142.1"/>
    <property type="molecule type" value="Genomic_DNA"/>
</dbReference>
<sequence>MLIRKWPHHLLCLTLSLPLGSVLACGPDFPMRLLDNRGQTLSELPEGNFNFEVSRLGGSIAGLKNIAPATGSQDYSYGEEAGQPSSRDLAEQVGLSVEQQALVKQLRSVADARQVEVDGKALPPELMFYLAGAAAFNAADYALAVEYFHKVLALPADQRPLRSTWAAYSLGRALFAMNSQVDAVPSLLAQSRLAFEQTRQLSIDGFSDPLELGVASLGEEARVVRTAGDWNRAIELYATQNRHGSPVGYSSLKQLVAELAAMPEASLAQLLQGKPVQQLVTASLISRLGWSFGEQPPNELKLIKLLQNSTRGTLENADRLAAVNYQQGDYASAKAFLEHAGDGGLAWWLRAKLALRDGDKVAATAAYAKAAQAFPQNESWGERRTPDFDYESLQPKCRVEGESAILALQRGDYLQAFDQLYRSQDIYWLDAATVAERVLTVDELKHYVDTNVQVPTPFSQQDVEAYAAKKEAEGGDQVAAPLTVAAKLRNLLGRRLLREGRYNEAPVYFDNPRLFGLAKWYGELRHDAESKWWPTKRAFAYFHAADLSRHFGMELLGYEMSPDYATFEGNYSLQSTELKVGPLLAQEEFSRQQASAAQPDLRYHYRYLANDLATRAADNLPHTSQAFAAVLCAATGWNADPEQKQVFYRRYVNEGPYVDWAVHFGERCPSPDFGKADRRYVTQAISPVRNVLRPYKAWLQLGAVVAFTAFALLLINRHKRRKQA</sequence>
<evidence type="ECO:0008006" key="5">
    <source>
        <dbReference type="Google" id="ProtNLM"/>
    </source>
</evidence>
<feature type="transmembrane region" description="Helical" evidence="1">
    <location>
        <begin position="697"/>
        <end position="715"/>
    </location>
</feature>
<evidence type="ECO:0000256" key="1">
    <source>
        <dbReference type="SAM" id="Phobius"/>
    </source>
</evidence>
<gene>
    <name evidence="3" type="ORF">IMW75_02425</name>
</gene>
<evidence type="ECO:0000256" key="2">
    <source>
        <dbReference type="SAM" id="SignalP"/>
    </source>
</evidence>
<protein>
    <recommendedName>
        <fullName evidence="5">Tetratricopeptide repeat protein</fullName>
    </recommendedName>
</protein>
<feature type="signal peptide" evidence="2">
    <location>
        <begin position="1"/>
        <end position="24"/>
    </location>
</feature>
<keyword evidence="1" id="KW-0812">Transmembrane</keyword>
<organism evidence="3 4">
    <name type="scientific">Pseudomonas gregormendelii</name>
    <dbReference type="NCBI Taxonomy" id="1628277"/>
    <lineage>
        <taxon>Bacteria</taxon>
        <taxon>Pseudomonadati</taxon>
        <taxon>Pseudomonadota</taxon>
        <taxon>Gammaproteobacteria</taxon>
        <taxon>Pseudomonadales</taxon>
        <taxon>Pseudomonadaceae</taxon>
        <taxon>Pseudomonas</taxon>
    </lineage>
</organism>
<keyword evidence="4" id="KW-1185">Reference proteome</keyword>
<dbReference type="InterPro" id="IPR011990">
    <property type="entry name" value="TPR-like_helical_dom_sf"/>
</dbReference>
<evidence type="ECO:0000313" key="3">
    <source>
        <dbReference type="EMBL" id="MBN3964142.1"/>
    </source>
</evidence>
<dbReference type="Proteomes" id="UP000772591">
    <property type="component" value="Unassembled WGS sequence"/>
</dbReference>
<dbReference type="SUPFAM" id="SSF48452">
    <property type="entry name" value="TPR-like"/>
    <property type="match status" value="1"/>
</dbReference>
<feature type="chain" id="PRO_5047250861" description="Tetratricopeptide repeat protein" evidence="2">
    <location>
        <begin position="25"/>
        <end position="724"/>
    </location>
</feature>
<dbReference type="Gene3D" id="1.25.40.10">
    <property type="entry name" value="Tetratricopeptide repeat domain"/>
    <property type="match status" value="1"/>
</dbReference>
<keyword evidence="1" id="KW-1133">Transmembrane helix</keyword>
<keyword evidence="1" id="KW-0472">Membrane</keyword>
<name>A0ABS3AB69_9PSED</name>